<name>A0AAP0HT98_9MAGN</name>
<protein>
    <submittedName>
        <fullName evidence="2">Uncharacterized protein</fullName>
    </submittedName>
</protein>
<keyword evidence="3" id="KW-1185">Reference proteome</keyword>
<dbReference type="EMBL" id="JBBNAG010000010">
    <property type="protein sequence ID" value="KAK9100543.1"/>
    <property type="molecule type" value="Genomic_DNA"/>
</dbReference>
<feature type="region of interest" description="Disordered" evidence="1">
    <location>
        <begin position="1"/>
        <end position="139"/>
    </location>
</feature>
<evidence type="ECO:0000256" key="1">
    <source>
        <dbReference type="SAM" id="MobiDB-lite"/>
    </source>
</evidence>
<accession>A0AAP0HT98</accession>
<evidence type="ECO:0000313" key="2">
    <source>
        <dbReference type="EMBL" id="KAK9100543.1"/>
    </source>
</evidence>
<dbReference type="AlphaFoldDB" id="A0AAP0HT98"/>
<feature type="compositionally biased region" description="Basic and acidic residues" evidence="1">
    <location>
        <begin position="1"/>
        <end position="11"/>
    </location>
</feature>
<dbReference type="Proteomes" id="UP001419268">
    <property type="component" value="Unassembled WGS sequence"/>
</dbReference>
<evidence type="ECO:0000313" key="3">
    <source>
        <dbReference type="Proteomes" id="UP001419268"/>
    </source>
</evidence>
<organism evidence="2 3">
    <name type="scientific">Stephania cephalantha</name>
    <dbReference type="NCBI Taxonomy" id="152367"/>
    <lineage>
        <taxon>Eukaryota</taxon>
        <taxon>Viridiplantae</taxon>
        <taxon>Streptophyta</taxon>
        <taxon>Embryophyta</taxon>
        <taxon>Tracheophyta</taxon>
        <taxon>Spermatophyta</taxon>
        <taxon>Magnoliopsida</taxon>
        <taxon>Ranunculales</taxon>
        <taxon>Menispermaceae</taxon>
        <taxon>Menispermoideae</taxon>
        <taxon>Cissampelideae</taxon>
        <taxon>Stephania</taxon>
    </lineage>
</organism>
<comment type="caution">
    <text evidence="2">The sequence shown here is derived from an EMBL/GenBank/DDBJ whole genome shotgun (WGS) entry which is preliminary data.</text>
</comment>
<feature type="compositionally biased region" description="Basic and acidic residues" evidence="1">
    <location>
        <begin position="129"/>
        <end position="139"/>
    </location>
</feature>
<proteinExistence type="predicted"/>
<sequence>MIAETQSRRSEATNGCERSRPSNGGGAGPNQPTAAEDRGGDSGGGARSARSEQAKRTIARRPNVAALGGREWADHGGTGGTAGFETRGNKADTNKGGGGQKASARERRPRAAAPHADRSGSARCHSRSRMNDRAWRSRG</sequence>
<gene>
    <name evidence="2" type="ORF">Scep_023973</name>
</gene>
<reference evidence="2 3" key="1">
    <citation type="submission" date="2024-01" db="EMBL/GenBank/DDBJ databases">
        <title>Genome assemblies of Stephania.</title>
        <authorList>
            <person name="Yang L."/>
        </authorList>
    </citation>
    <scope>NUCLEOTIDE SEQUENCE [LARGE SCALE GENOMIC DNA]</scope>
    <source>
        <strain evidence="2">JXDWG</strain>
        <tissue evidence="2">Leaf</tissue>
    </source>
</reference>